<dbReference type="AlphaFoldDB" id="A0A445BW67"/>
<name>A0A445BW67_ARAHY</name>
<dbReference type="InterPro" id="IPR007849">
    <property type="entry name" value="ATP10"/>
</dbReference>
<dbReference type="GO" id="GO:0005743">
    <property type="term" value="C:mitochondrial inner membrane"/>
    <property type="evidence" value="ECO:0007669"/>
    <property type="project" value="TreeGrafter"/>
</dbReference>
<evidence type="ECO:0000313" key="2">
    <source>
        <dbReference type="Proteomes" id="UP000289738"/>
    </source>
</evidence>
<organism evidence="1 2">
    <name type="scientific">Arachis hypogaea</name>
    <name type="common">Peanut</name>
    <dbReference type="NCBI Taxonomy" id="3818"/>
    <lineage>
        <taxon>Eukaryota</taxon>
        <taxon>Viridiplantae</taxon>
        <taxon>Streptophyta</taxon>
        <taxon>Embryophyta</taxon>
        <taxon>Tracheophyta</taxon>
        <taxon>Spermatophyta</taxon>
        <taxon>Magnoliopsida</taxon>
        <taxon>eudicotyledons</taxon>
        <taxon>Gunneridae</taxon>
        <taxon>Pentapetalae</taxon>
        <taxon>rosids</taxon>
        <taxon>fabids</taxon>
        <taxon>Fabales</taxon>
        <taxon>Fabaceae</taxon>
        <taxon>Papilionoideae</taxon>
        <taxon>50 kb inversion clade</taxon>
        <taxon>dalbergioids sensu lato</taxon>
        <taxon>Dalbergieae</taxon>
        <taxon>Pterocarpus clade</taxon>
        <taxon>Arachis</taxon>
    </lineage>
</organism>
<gene>
    <name evidence="1" type="ORF">Ahy_A08g039401</name>
</gene>
<dbReference type="PANTHER" id="PTHR28106:SF1">
    <property type="entry name" value="MITOCHONDRIAL ATPASE COMPLEX SUBUNIT ATP10"/>
    <property type="match status" value="1"/>
</dbReference>
<sequence length="92" mass="10660">MIGLKRLLPRCSTLSRTLTLNLRDSVVDSISEKNLHYPILLPRLTPKRFLDIHQMRSKAALEKERARILDEMSRGYVADMNEFKQHGGKVLQ</sequence>
<dbReference type="PANTHER" id="PTHR28106">
    <property type="entry name" value="MITOCHONDRIAL ATPASE COMPLEX SUBUNIT ATP10"/>
    <property type="match status" value="1"/>
</dbReference>
<protein>
    <submittedName>
        <fullName evidence="1">Uncharacterized protein</fullName>
    </submittedName>
</protein>
<evidence type="ECO:0000313" key="1">
    <source>
        <dbReference type="EMBL" id="RYR42970.1"/>
    </source>
</evidence>
<dbReference type="GO" id="GO:0033615">
    <property type="term" value="P:mitochondrial proton-transporting ATP synthase complex assembly"/>
    <property type="evidence" value="ECO:0007669"/>
    <property type="project" value="TreeGrafter"/>
</dbReference>
<keyword evidence="2" id="KW-1185">Reference proteome</keyword>
<comment type="caution">
    <text evidence="1">The sequence shown here is derived from an EMBL/GenBank/DDBJ whole genome shotgun (WGS) entry which is preliminary data.</text>
</comment>
<reference evidence="1 2" key="1">
    <citation type="submission" date="2019-01" db="EMBL/GenBank/DDBJ databases">
        <title>Sequencing of cultivated peanut Arachis hypogaea provides insights into genome evolution and oil improvement.</title>
        <authorList>
            <person name="Chen X."/>
        </authorList>
    </citation>
    <scope>NUCLEOTIDE SEQUENCE [LARGE SCALE GENOMIC DNA]</scope>
    <source>
        <strain evidence="2">cv. Fuhuasheng</strain>
        <tissue evidence="1">Leaves</tissue>
    </source>
</reference>
<dbReference type="EMBL" id="SDMP01000008">
    <property type="protein sequence ID" value="RYR42970.1"/>
    <property type="molecule type" value="Genomic_DNA"/>
</dbReference>
<dbReference type="Proteomes" id="UP000289738">
    <property type="component" value="Chromosome A08"/>
</dbReference>
<accession>A0A445BW67</accession>
<proteinExistence type="predicted"/>